<organism evidence="1">
    <name type="scientific">Pithovirus LCDPAC01</name>
    <dbReference type="NCBI Taxonomy" id="2506600"/>
    <lineage>
        <taxon>Viruses</taxon>
        <taxon>Pithoviruses</taxon>
    </lineage>
</organism>
<sequence>MSNIGDTLNEKLFIEIIRLCTDKNNIYAAIKEKNNAKFISLARRWDYKKEQLFGKILKAKKKFNNNALKTFFYFVNVTNREKVLDRMLRLIRTHSGDTDLEIYISRIETVFGELTNDEILSIKQSGDYDSKGEGAKLLFKKLETRMIPEKKYAVIPAYIIGNKKTPDIKTLSRFTLETVIGVPKKDAIERVIKIMKKGGKEVDRKQLTKYVNDMSKNEYMAFGSQYLGINGIVLNYLITSKNLYLVYGPLNISESIDYTLMTTNTIYGGPRMFLDMSYEVDDQGENMNDWYTGKCEECENNIRSRRYAVRDPLLQGGWRGCFCSWECVEDRVRRFMNKEGVDIDRSDKHIERIRRIEKEMDKIGLLNKVPELAL</sequence>
<proteinExistence type="predicted"/>
<accession>A0A481YNG6</accession>
<dbReference type="EMBL" id="MK500283">
    <property type="protein sequence ID" value="QBK84656.1"/>
    <property type="molecule type" value="Genomic_DNA"/>
</dbReference>
<evidence type="ECO:0000313" key="1">
    <source>
        <dbReference type="EMBL" id="QBK84656.1"/>
    </source>
</evidence>
<name>A0A481YNG6_9VIRU</name>
<reference evidence="1" key="1">
    <citation type="journal article" date="2019" name="MBio">
        <title>Virus Genomes from Deep Sea Sediments Expand the Ocean Megavirome and Support Independent Origins of Viral Gigantism.</title>
        <authorList>
            <person name="Backstrom D."/>
            <person name="Yutin N."/>
            <person name="Jorgensen S.L."/>
            <person name="Dharamshi J."/>
            <person name="Homa F."/>
            <person name="Zaremba-Niedwiedzka K."/>
            <person name="Spang A."/>
            <person name="Wolf Y.I."/>
            <person name="Koonin E.V."/>
            <person name="Ettema T.J."/>
        </authorList>
    </citation>
    <scope>NUCLEOTIDE SEQUENCE</scope>
</reference>
<protein>
    <submittedName>
        <fullName evidence="1">Uncharacterized protein</fullName>
    </submittedName>
</protein>
<gene>
    <name evidence="1" type="ORF">LCDPAC01_01370</name>
</gene>